<protein>
    <submittedName>
        <fullName evidence="1">Uncharacterized protein</fullName>
    </submittedName>
</protein>
<proteinExistence type="predicted"/>
<evidence type="ECO:0000313" key="2">
    <source>
        <dbReference type="Proteomes" id="UP000070344"/>
    </source>
</evidence>
<reference evidence="1 2" key="1">
    <citation type="journal article" date="2016" name="Sci. Rep.">
        <title>Metabolic traits of an uncultured archaeal lineage -MSBL1- from brine pools of the Red Sea.</title>
        <authorList>
            <person name="Mwirichia R."/>
            <person name="Alam I."/>
            <person name="Rashid M."/>
            <person name="Vinu M."/>
            <person name="Ba-Alawi W."/>
            <person name="Anthony Kamau A."/>
            <person name="Kamanda Ngugi D."/>
            <person name="Goker M."/>
            <person name="Klenk H.P."/>
            <person name="Bajic V."/>
            <person name="Stingl U."/>
        </authorList>
    </citation>
    <scope>NUCLEOTIDE SEQUENCE [LARGE SCALE GENOMIC DNA]</scope>
    <source>
        <strain evidence="1">SCGC-AAA259O05</strain>
    </source>
</reference>
<sequence length="76" mass="8938">MFLFERQKLNFENPWAFLVEAQNFSSSLRTLALLRRNEGPILKFYLDTSAWVKRYIVETGTQEMDKLFDLASSGEE</sequence>
<feature type="non-terminal residue" evidence="1">
    <location>
        <position position="76"/>
    </location>
</feature>
<keyword evidence="2" id="KW-1185">Reference proteome</keyword>
<accession>A0A133UZX3</accession>
<dbReference type="Proteomes" id="UP000070344">
    <property type="component" value="Unassembled WGS sequence"/>
</dbReference>
<gene>
    <name evidence="1" type="ORF">AKJ41_04925</name>
</gene>
<organism evidence="1 2">
    <name type="scientific">candidate division MSBL1 archaeon SCGC-AAA259O05</name>
    <dbReference type="NCBI Taxonomy" id="1698271"/>
    <lineage>
        <taxon>Archaea</taxon>
        <taxon>Methanobacteriati</taxon>
        <taxon>Methanobacteriota</taxon>
        <taxon>candidate division MSBL1</taxon>
    </lineage>
</organism>
<dbReference type="AlphaFoldDB" id="A0A133UZX3"/>
<comment type="caution">
    <text evidence="1">The sequence shown here is derived from an EMBL/GenBank/DDBJ whole genome shotgun (WGS) entry which is preliminary data.</text>
</comment>
<name>A0A133UZX3_9EURY</name>
<dbReference type="EMBL" id="LHXV01000070">
    <property type="protein sequence ID" value="KXA99753.1"/>
    <property type="molecule type" value="Genomic_DNA"/>
</dbReference>
<evidence type="ECO:0000313" key="1">
    <source>
        <dbReference type="EMBL" id="KXA99753.1"/>
    </source>
</evidence>